<dbReference type="EMBL" id="DVHN01000196">
    <property type="protein sequence ID" value="HIR90045.1"/>
    <property type="molecule type" value="Genomic_DNA"/>
</dbReference>
<dbReference type="InterPro" id="IPR059176">
    <property type="entry name" value="UDP-X_N"/>
</dbReference>
<dbReference type="Pfam" id="PF12535">
    <property type="entry name" value="Nudix_N"/>
    <property type="match status" value="1"/>
</dbReference>
<dbReference type="GO" id="GO:0016787">
    <property type="term" value="F:hydrolase activity"/>
    <property type="evidence" value="ECO:0007669"/>
    <property type="project" value="UniProtKB-KW"/>
</dbReference>
<comment type="caution">
    <text evidence="4">The sequence shown here is derived from an EMBL/GenBank/DDBJ whole genome shotgun (WGS) entry which is preliminary data.</text>
</comment>
<evidence type="ECO:0000313" key="4">
    <source>
        <dbReference type="EMBL" id="HIR90045.1"/>
    </source>
</evidence>
<feature type="domain" description="Nudix hydrolase" evidence="3">
    <location>
        <begin position="66"/>
        <end position="193"/>
    </location>
</feature>
<dbReference type="PANTHER" id="PTHR43046:SF16">
    <property type="entry name" value="ADP-RIBOSE PYROPHOSPHATASE YJHB-RELATED"/>
    <property type="match status" value="1"/>
</dbReference>
<evidence type="ECO:0000256" key="1">
    <source>
        <dbReference type="ARBA" id="ARBA00001946"/>
    </source>
</evidence>
<dbReference type="Gene3D" id="6.10.250.1120">
    <property type="match status" value="1"/>
</dbReference>
<dbReference type="InterPro" id="IPR000086">
    <property type="entry name" value="NUDIX_hydrolase_dom"/>
</dbReference>
<proteinExistence type="predicted"/>
<sequence length="204" mass="23534">MNEKWLEWAKELQFLAQAGLTYSKDCYDIERFERIREIAAEMVAYKTEIPLNKVKDLFCNETGFQTPKIDTRAAIFKENKILLVKETSGTWSLPGGWCDVMESVKSNTEKEVWEEAGLKAEAVKLIAIQDRNKHNVPPYAYGIMKVFFLCIVSGGEFQENIETTASEYFALDELPELSLEKNTKEQIQMCFEAYADPNWKVVFD</sequence>
<dbReference type="SUPFAM" id="SSF55811">
    <property type="entry name" value="Nudix"/>
    <property type="match status" value="1"/>
</dbReference>
<dbReference type="AlphaFoldDB" id="A0A9D1JER0"/>
<accession>A0A9D1JER0</accession>
<dbReference type="PROSITE" id="PS51462">
    <property type="entry name" value="NUDIX"/>
    <property type="match status" value="1"/>
</dbReference>
<evidence type="ECO:0000259" key="3">
    <source>
        <dbReference type="PROSITE" id="PS51462"/>
    </source>
</evidence>
<dbReference type="CDD" id="cd18889">
    <property type="entry name" value="NUDIX_ADPRase"/>
    <property type="match status" value="1"/>
</dbReference>
<dbReference type="PANTHER" id="PTHR43046">
    <property type="entry name" value="GDP-MANNOSE MANNOSYL HYDROLASE"/>
    <property type="match status" value="1"/>
</dbReference>
<comment type="cofactor">
    <cofactor evidence="1">
        <name>Mg(2+)</name>
        <dbReference type="ChEBI" id="CHEBI:18420"/>
    </cofactor>
</comment>
<dbReference type="InterPro" id="IPR015797">
    <property type="entry name" value="NUDIX_hydrolase-like_dom_sf"/>
</dbReference>
<dbReference type="Gene3D" id="3.90.79.10">
    <property type="entry name" value="Nucleoside Triphosphate Pyrophosphohydrolase"/>
    <property type="match status" value="1"/>
</dbReference>
<evidence type="ECO:0000256" key="2">
    <source>
        <dbReference type="ARBA" id="ARBA00022801"/>
    </source>
</evidence>
<dbReference type="Pfam" id="PF00293">
    <property type="entry name" value="NUDIX"/>
    <property type="match status" value="1"/>
</dbReference>
<reference evidence="4" key="1">
    <citation type="submission" date="2020-10" db="EMBL/GenBank/DDBJ databases">
        <authorList>
            <person name="Gilroy R."/>
        </authorList>
    </citation>
    <scope>NUCLEOTIDE SEQUENCE</scope>
    <source>
        <strain evidence="4">ChiW13-3771</strain>
    </source>
</reference>
<name>A0A9D1JER0_9FIRM</name>
<evidence type="ECO:0000313" key="5">
    <source>
        <dbReference type="Proteomes" id="UP000824201"/>
    </source>
</evidence>
<keyword evidence="2 4" id="KW-0378">Hydrolase</keyword>
<dbReference type="Proteomes" id="UP000824201">
    <property type="component" value="Unassembled WGS sequence"/>
</dbReference>
<reference evidence="4" key="2">
    <citation type="journal article" date="2021" name="PeerJ">
        <title>Extensive microbial diversity within the chicken gut microbiome revealed by metagenomics and culture.</title>
        <authorList>
            <person name="Gilroy R."/>
            <person name="Ravi A."/>
            <person name="Getino M."/>
            <person name="Pursley I."/>
            <person name="Horton D.L."/>
            <person name="Alikhan N.F."/>
            <person name="Baker D."/>
            <person name="Gharbi K."/>
            <person name="Hall N."/>
            <person name="Watson M."/>
            <person name="Adriaenssens E.M."/>
            <person name="Foster-Nyarko E."/>
            <person name="Jarju S."/>
            <person name="Secka A."/>
            <person name="Antonio M."/>
            <person name="Oren A."/>
            <person name="Chaudhuri R.R."/>
            <person name="La Ragione R."/>
            <person name="Hildebrand F."/>
            <person name="Pallen M.J."/>
        </authorList>
    </citation>
    <scope>NUCLEOTIDE SEQUENCE</scope>
    <source>
        <strain evidence="4">ChiW13-3771</strain>
    </source>
</reference>
<organism evidence="4 5">
    <name type="scientific">Candidatus Fimimorpha faecalis</name>
    <dbReference type="NCBI Taxonomy" id="2840824"/>
    <lineage>
        <taxon>Bacteria</taxon>
        <taxon>Bacillati</taxon>
        <taxon>Bacillota</taxon>
        <taxon>Clostridia</taxon>
        <taxon>Eubacteriales</taxon>
        <taxon>Candidatus Fimimorpha</taxon>
    </lineage>
</organism>
<gene>
    <name evidence="4" type="ORF">IAC96_13965</name>
</gene>
<protein>
    <submittedName>
        <fullName evidence="4">NUDIX hydrolase</fullName>
    </submittedName>
</protein>